<evidence type="ECO:0000259" key="1">
    <source>
        <dbReference type="PROSITE" id="PS51043"/>
    </source>
</evidence>
<dbReference type="SMART" id="SM01127">
    <property type="entry name" value="DDHD"/>
    <property type="match status" value="1"/>
</dbReference>
<dbReference type="GO" id="GO:0005737">
    <property type="term" value="C:cytoplasm"/>
    <property type="evidence" value="ECO:0007669"/>
    <property type="project" value="TreeGrafter"/>
</dbReference>
<protein>
    <recommendedName>
        <fullName evidence="1">DDHD domain-containing protein</fullName>
    </recommendedName>
</protein>
<dbReference type="AlphaFoldDB" id="A0A7S1BIF4"/>
<feature type="domain" description="DDHD" evidence="1">
    <location>
        <begin position="286"/>
        <end position="480"/>
    </location>
</feature>
<name>A0A7S1BIF4_9STRA</name>
<dbReference type="GO" id="GO:0046872">
    <property type="term" value="F:metal ion binding"/>
    <property type="evidence" value="ECO:0007669"/>
    <property type="project" value="InterPro"/>
</dbReference>
<organism evidence="2">
    <name type="scientific">Corethron hystrix</name>
    <dbReference type="NCBI Taxonomy" id="216773"/>
    <lineage>
        <taxon>Eukaryota</taxon>
        <taxon>Sar</taxon>
        <taxon>Stramenopiles</taxon>
        <taxon>Ochrophyta</taxon>
        <taxon>Bacillariophyta</taxon>
        <taxon>Coscinodiscophyceae</taxon>
        <taxon>Corethrophycidae</taxon>
        <taxon>Corethrales</taxon>
        <taxon>Corethraceae</taxon>
        <taxon>Corethron</taxon>
    </lineage>
</organism>
<proteinExistence type="predicted"/>
<dbReference type="Pfam" id="PF02862">
    <property type="entry name" value="DDHD"/>
    <property type="match status" value="2"/>
</dbReference>
<dbReference type="PANTHER" id="PTHR23509">
    <property type="entry name" value="PA-PL1 PHOSPHOLIPASE FAMILY"/>
    <property type="match status" value="1"/>
</dbReference>
<dbReference type="EMBL" id="HBFR01018563">
    <property type="protein sequence ID" value="CAD8886296.1"/>
    <property type="molecule type" value="Transcribed_RNA"/>
</dbReference>
<dbReference type="PROSITE" id="PS51043">
    <property type="entry name" value="DDHD"/>
    <property type="match status" value="1"/>
</dbReference>
<dbReference type="PANTHER" id="PTHR23509:SF10">
    <property type="entry name" value="LD21067P"/>
    <property type="match status" value="1"/>
</dbReference>
<accession>A0A7S1BIF4</accession>
<dbReference type="InterPro" id="IPR058055">
    <property type="entry name" value="PA-PLA1"/>
</dbReference>
<dbReference type="InterPro" id="IPR004177">
    <property type="entry name" value="DDHD_dom"/>
</dbReference>
<gene>
    <name evidence="2" type="ORF">CHYS00102_LOCUS13494</name>
</gene>
<reference evidence="2" key="1">
    <citation type="submission" date="2021-01" db="EMBL/GenBank/DDBJ databases">
        <authorList>
            <person name="Corre E."/>
            <person name="Pelletier E."/>
            <person name="Niang G."/>
            <person name="Scheremetjew M."/>
            <person name="Finn R."/>
            <person name="Kale V."/>
            <person name="Holt S."/>
            <person name="Cochrane G."/>
            <person name="Meng A."/>
            <person name="Brown T."/>
            <person name="Cohen L."/>
        </authorList>
    </citation>
    <scope>NUCLEOTIDE SEQUENCE</scope>
    <source>
        <strain evidence="2">308</strain>
    </source>
</reference>
<evidence type="ECO:0000313" key="2">
    <source>
        <dbReference type="EMBL" id="CAD8886296.1"/>
    </source>
</evidence>
<sequence length="489" mass="55090">MSIFKKRVYRQASLSFETDDCCIGTCSPVVAPSQCSSEFLPGPNLERNAIDDGEGDDVPSGLVLVVHGIGEMLREQCLFGIAQISTLVECVDQMRSNHAEVAKRSVLLRDLAAEVAAVYSTESGVAPANGRVEYLPIEWHEAFALRSRNPRGDEKDGVQGATGLDDISLDTIPHLRAFTNDTMLDILYFMAPEHHRIMIEVVVSELNLAKNRFCQFNPEFTGKISVVAHSLGSVIMFDILAHQNERPMNVASCVNLHNESMLSPNKTHQPFQPEMDMDISDAYPQLTFPVQNTFMIGSPIAVFLMIRNCHRLHATYRLPGCSRVYNVYHPYDPAAYRIEPLVDRRNAGREARILPKWDGGFRLQYRTKFFIRDASDLAHRIHDEVVRRLEGNMASMGLLQRDAVDVPACKNGNSDHGTDEEYDDTQNNRFGNLNGGRRVDYKLQEKEVENVNEYVFALSAHSVYWSEKDLVFFIAKQMLMGDLEAVQGR</sequence>
<dbReference type="GO" id="GO:0004620">
    <property type="term" value="F:phospholipase activity"/>
    <property type="evidence" value="ECO:0007669"/>
    <property type="project" value="TreeGrafter"/>
</dbReference>